<keyword evidence="3" id="KW-1185">Reference proteome</keyword>
<evidence type="ECO:0000313" key="3">
    <source>
        <dbReference type="Proteomes" id="UP000597507"/>
    </source>
</evidence>
<proteinExistence type="predicted"/>
<gene>
    <name evidence="2" type="ORF">GCM10010964_36670</name>
</gene>
<sequence length="70" mass="7577">MGDSGAGRKVPSLHRVHRYRTEDLARPVGASGPKRRLFPEQGAELAEWVRRGPTWPPTAWCAGGGPASRA</sequence>
<evidence type="ECO:0000256" key="1">
    <source>
        <dbReference type="SAM" id="MobiDB-lite"/>
    </source>
</evidence>
<protein>
    <submittedName>
        <fullName evidence="2">Uncharacterized protein</fullName>
    </submittedName>
</protein>
<dbReference type="EMBL" id="BMKS01000014">
    <property type="protein sequence ID" value="GGG45964.1"/>
    <property type="molecule type" value="Genomic_DNA"/>
</dbReference>
<organism evidence="2 3">
    <name type="scientific">Caldovatus sediminis</name>
    <dbReference type="NCBI Taxonomy" id="2041189"/>
    <lineage>
        <taxon>Bacteria</taxon>
        <taxon>Pseudomonadati</taxon>
        <taxon>Pseudomonadota</taxon>
        <taxon>Alphaproteobacteria</taxon>
        <taxon>Acetobacterales</taxon>
        <taxon>Roseomonadaceae</taxon>
        <taxon>Caldovatus</taxon>
    </lineage>
</organism>
<feature type="region of interest" description="Disordered" evidence="1">
    <location>
        <begin position="1"/>
        <end position="36"/>
    </location>
</feature>
<name>A0A8J3EEV0_9PROT</name>
<reference evidence="2 3" key="1">
    <citation type="journal article" date="2014" name="Int. J. Syst. Evol. Microbiol.">
        <title>Complete genome sequence of Corynebacterium casei LMG S-19264T (=DSM 44701T), isolated from a smear-ripened cheese.</title>
        <authorList>
            <consortium name="US DOE Joint Genome Institute (JGI-PGF)"/>
            <person name="Walter F."/>
            <person name="Albersmeier A."/>
            <person name="Kalinowski J."/>
            <person name="Ruckert C."/>
        </authorList>
    </citation>
    <scope>NUCLEOTIDE SEQUENCE [LARGE SCALE GENOMIC DNA]</scope>
    <source>
        <strain evidence="2 3">CGMCC 1.16330</strain>
    </source>
</reference>
<dbReference type="AlphaFoldDB" id="A0A8J3EEV0"/>
<comment type="caution">
    <text evidence="2">The sequence shown here is derived from an EMBL/GenBank/DDBJ whole genome shotgun (WGS) entry which is preliminary data.</text>
</comment>
<accession>A0A8J3EEV0</accession>
<evidence type="ECO:0000313" key="2">
    <source>
        <dbReference type="EMBL" id="GGG45964.1"/>
    </source>
</evidence>
<dbReference type="Proteomes" id="UP000597507">
    <property type="component" value="Unassembled WGS sequence"/>
</dbReference>